<organism evidence="2 3">
    <name type="scientific">Monoraphidium neglectum</name>
    <dbReference type="NCBI Taxonomy" id="145388"/>
    <lineage>
        <taxon>Eukaryota</taxon>
        <taxon>Viridiplantae</taxon>
        <taxon>Chlorophyta</taxon>
        <taxon>core chlorophytes</taxon>
        <taxon>Chlorophyceae</taxon>
        <taxon>CS clade</taxon>
        <taxon>Sphaeropleales</taxon>
        <taxon>Selenastraceae</taxon>
        <taxon>Monoraphidium</taxon>
    </lineage>
</organism>
<comment type="subcellular location">
    <subcellularLocation>
        <location evidence="1">Cytoplasm</location>
        <location evidence="1">Cytoskeleton</location>
        <location evidence="1">Cilium axoneme</location>
    </subcellularLocation>
</comment>
<gene>
    <name evidence="2" type="ORF">MNEG_3300</name>
</gene>
<reference evidence="2 3" key="1">
    <citation type="journal article" date="2013" name="BMC Genomics">
        <title>Reconstruction of the lipid metabolism for the microalga Monoraphidium neglectum from its genome sequence reveals characteristics suitable for biofuel production.</title>
        <authorList>
            <person name="Bogen C."/>
            <person name="Al-Dilaimi A."/>
            <person name="Albersmeier A."/>
            <person name="Wichmann J."/>
            <person name="Grundmann M."/>
            <person name="Rupp O."/>
            <person name="Lauersen K.J."/>
            <person name="Blifernez-Klassen O."/>
            <person name="Kalinowski J."/>
            <person name="Goesmann A."/>
            <person name="Mussgnug J.H."/>
            <person name="Kruse O."/>
        </authorList>
    </citation>
    <scope>NUCLEOTIDE SEQUENCE [LARGE SCALE GENOMIC DNA]</scope>
    <source>
        <strain evidence="2 3">SAG 48.87</strain>
    </source>
</reference>
<evidence type="ECO:0000313" key="3">
    <source>
        <dbReference type="Proteomes" id="UP000054498"/>
    </source>
</evidence>
<dbReference type="GO" id="GO:0005930">
    <property type="term" value="C:axoneme"/>
    <property type="evidence" value="ECO:0007669"/>
    <property type="project" value="UniProtKB-SubCell"/>
</dbReference>
<dbReference type="Proteomes" id="UP000054498">
    <property type="component" value="Unassembled WGS sequence"/>
</dbReference>
<keyword evidence="3" id="KW-1185">Reference proteome</keyword>
<dbReference type="AlphaFoldDB" id="A0A0D2NID3"/>
<proteinExistence type="predicted"/>
<sequence>MQELALPNLTPDDAESLAALQLPVLSKLELSRVRHARYYKDSVLRLLVSAPWLKRLHSLAITGCVLLPDGLAPLAAVGLPLLEELVVKDSANGNKGSLFDTGGNDGAAAAPAAALAAAPAPALAPALPSAAGPAPLHLPLLRRLVLIENRCVSGADVLRLLSAQLAPTTEEGEGSGNGPDAVADCDASPLEELVLMNNKRGGTDMPQAEVLALMRAMAAAPLRKLRGLSISGGVGDRVIGELASAPWAGGLERLALAWNDELGASGDLMPWAALTGAPLRALRALDLSYSSGMSAGAGALLGTAEWLGRLESLNLKGTAPKALAALQAEHEFDALKSGGACEILTG</sequence>
<name>A0A0D2NID3_9CHLO</name>
<dbReference type="KEGG" id="mng:MNEG_3300"/>
<protein>
    <submittedName>
        <fullName evidence="2">Uncharacterized protein</fullName>
    </submittedName>
</protein>
<accession>A0A0D2NID3</accession>
<dbReference type="GeneID" id="25736178"/>
<dbReference type="RefSeq" id="XP_013903675.1">
    <property type="nucleotide sequence ID" value="XM_014048221.1"/>
</dbReference>
<dbReference type="Gene3D" id="3.80.10.10">
    <property type="entry name" value="Ribonuclease Inhibitor"/>
    <property type="match status" value="1"/>
</dbReference>
<dbReference type="EMBL" id="KK100628">
    <property type="protein sequence ID" value="KIZ04656.1"/>
    <property type="molecule type" value="Genomic_DNA"/>
</dbReference>
<dbReference type="SUPFAM" id="SSF52047">
    <property type="entry name" value="RNI-like"/>
    <property type="match status" value="1"/>
</dbReference>
<evidence type="ECO:0000256" key="1">
    <source>
        <dbReference type="ARBA" id="ARBA00004430"/>
    </source>
</evidence>
<dbReference type="InterPro" id="IPR032675">
    <property type="entry name" value="LRR_dom_sf"/>
</dbReference>
<evidence type="ECO:0000313" key="2">
    <source>
        <dbReference type="EMBL" id="KIZ04656.1"/>
    </source>
</evidence>